<dbReference type="RefSeq" id="XP_066694691.1">
    <property type="nucleotide sequence ID" value="XM_066847995.1"/>
</dbReference>
<keyword evidence="3" id="KW-1185">Reference proteome</keyword>
<sequence>MRATQALAALLTVVATVTAQAWPSCDPDCQSCGLTCSQNCDAPLVPADCQDCLYCRRESSACSYVQLGGQDPSPHCQTCYGSCQCRIAALCYDDLPPVTTSSGTAPPAGPTKPLVPGGNDLFGGGSMRGRGLDWDQEGQDLGWMDGRIV</sequence>
<dbReference type="GeneID" id="92081057"/>
<proteinExistence type="predicted"/>
<reference evidence="2 3" key="1">
    <citation type="submission" date="2023-01" db="EMBL/GenBank/DDBJ databases">
        <title>Analysis of 21 Apiospora genomes using comparative genomics revels a genus with tremendous synthesis potential of carbohydrate active enzymes and secondary metabolites.</title>
        <authorList>
            <person name="Sorensen T."/>
        </authorList>
    </citation>
    <scope>NUCLEOTIDE SEQUENCE [LARGE SCALE GENOMIC DNA]</scope>
    <source>
        <strain evidence="2 3">CBS 24483</strain>
    </source>
</reference>
<comment type="caution">
    <text evidence="2">The sequence shown here is derived from an EMBL/GenBank/DDBJ whole genome shotgun (WGS) entry which is preliminary data.</text>
</comment>
<dbReference type="EMBL" id="JAQQWE010000008">
    <property type="protein sequence ID" value="KAK7942660.1"/>
    <property type="molecule type" value="Genomic_DNA"/>
</dbReference>
<feature type="chain" id="PRO_5047089334" evidence="1">
    <location>
        <begin position="20"/>
        <end position="149"/>
    </location>
</feature>
<evidence type="ECO:0000313" key="2">
    <source>
        <dbReference type="EMBL" id="KAK7942660.1"/>
    </source>
</evidence>
<organism evidence="2 3">
    <name type="scientific">Apiospora aurea</name>
    <dbReference type="NCBI Taxonomy" id="335848"/>
    <lineage>
        <taxon>Eukaryota</taxon>
        <taxon>Fungi</taxon>
        <taxon>Dikarya</taxon>
        <taxon>Ascomycota</taxon>
        <taxon>Pezizomycotina</taxon>
        <taxon>Sordariomycetes</taxon>
        <taxon>Xylariomycetidae</taxon>
        <taxon>Amphisphaeriales</taxon>
        <taxon>Apiosporaceae</taxon>
        <taxon>Apiospora</taxon>
    </lineage>
</organism>
<gene>
    <name evidence="2" type="ORF">PG986_011773</name>
</gene>
<protein>
    <submittedName>
        <fullName evidence="2">Uncharacterized protein</fullName>
    </submittedName>
</protein>
<evidence type="ECO:0000256" key="1">
    <source>
        <dbReference type="SAM" id="SignalP"/>
    </source>
</evidence>
<accession>A0ABR1PY47</accession>
<dbReference type="Proteomes" id="UP001391051">
    <property type="component" value="Unassembled WGS sequence"/>
</dbReference>
<evidence type="ECO:0000313" key="3">
    <source>
        <dbReference type="Proteomes" id="UP001391051"/>
    </source>
</evidence>
<feature type="signal peptide" evidence="1">
    <location>
        <begin position="1"/>
        <end position="19"/>
    </location>
</feature>
<name>A0ABR1PY47_9PEZI</name>
<keyword evidence="1" id="KW-0732">Signal</keyword>